<dbReference type="InterPro" id="IPR001611">
    <property type="entry name" value="Leu-rich_rpt"/>
</dbReference>
<evidence type="ECO:0000256" key="9">
    <source>
        <dbReference type="ARBA" id="ARBA00023273"/>
    </source>
</evidence>
<evidence type="ECO:0000256" key="1">
    <source>
        <dbReference type="ARBA" id="ARBA00004430"/>
    </source>
</evidence>
<dbReference type="Pfam" id="PF12799">
    <property type="entry name" value="LRR_4"/>
    <property type="match status" value="1"/>
</dbReference>
<evidence type="ECO:0000256" key="4">
    <source>
        <dbReference type="ARBA" id="ARBA00022701"/>
    </source>
</evidence>
<evidence type="ECO:0000256" key="6">
    <source>
        <dbReference type="ARBA" id="ARBA00023017"/>
    </source>
</evidence>
<keyword evidence="6" id="KW-0243">Dynein</keyword>
<protein>
    <recommendedName>
        <fullName evidence="11">Dynein axonemal light chain 1</fullName>
    </recommendedName>
</protein>
<evidence type="ECO:0000256" key="7">
    <source>
        <dbReference type="ARBA" id="ARBA00023175"/>
    </source>
</evidence>
<evidence type="ECO:0000313" key="13">
    <source>
        <dbReference type="Proteomes" id="UP001648503"/>
    </source>
</evidence>
<keyword evidence="13" id="KW-1185">Reference proteome</keyword>
<gene>
    <name evidence="12" type="ORF">BASA50_003430</name>
</gene>
<evidence type="ECO:0000256" key="2">
    <source>
        <dbReference type="ARBA" id="ARBA00022490"/>
    </source>
</evidence>
<dbReference type="Gene3D" id="3.80.10.10">
    <property type="entry name" value="Ribonuclease Inhibitor"/>
    <property type="match status" value="1"/>
</dbReference>
<comment type="similarity">
    <text evidence="10">Belongs to the dynein light chain LC1-type family.</text>
</comment>
<dbReference type="SUPFAM" id="SSF52058">
    <property type="entry name" value="L domain-like"/>
    <property type="match status" value="1"/>
</dbReference>
<keyword evidence="3" id="KW-0433">Leucine-rich repeat</keyword>
<sequence>MSKGMSIKDAIKAWEEKHQKPASEATLVKMIMCQPFIIKMDSSLGTLAKVEQLSLSTNQIEKISNLHGLAYLRVLSLGRNNLKKIEGLDAVAHTLEELWVSYNQIEKLNGVEVCKKLKILYASNNKIKAWDGIAQIQTLPVLEDLLLCGNPLEEKLSADGTWVAEITKKIPVLRKLDGKTIIREDAGGDEDDKAE</sequence>
<dbReference type="PROSITE" id="PS51450">
    <property type="entry name" value="LRR"/>
    <property type="match status" value="3"/>
</dbReference>
<dbReference type="PANTHER" id="PTHR15454">
    <property type="entry name" value="NISCHARIN RELATED"/>
    <property type="match status" value="1"/>
</dbReference>
<proteinExistence type="inferred from homology"/>
<evidence type="ECO:0000256" key="11">
    <source>
        <dbReference type="ARBA" id="ARBA00049760"/>
    </source>
</evidence>
<dbReference type="EMBL" id="JAFCIX010000093">
    <property type="protein sequence ID" value="KAH6598924.1"/>
    <property type="molecule type" value="Genomic_DNA"/>
</dbReference>
<name>A0ABQ8FIP3_9FUNG</name>
<comment type="caution">
    <text evidence="12">The sequence shown here is derived from an EMBL/GenBank/DDBJ whole genome shotgun (WGS) entry which is preliminary data.</text>
</comment>
<evidence type="ECO:0000256" key="3">
    <source>
        <dbReference type="ARBA" id="ARBA00022614"/>
    </source>
</evidence>
<keyword evidence="2" id="KW-0963">Cytoplasm</keyword>
<keyword evidence="5" id="KW-0677">Repeat</keyword>
<keyword evidence="9" id="KW-0966">Cell projection</keyword>
<dbReference type="SMART" id="SM00365">
    <property type="entry name" value="LRR_SD22"/>
    <property type="match status" value="4"/>
</dbReference>
<evidence type="ECO:0000313" key="12">
    <source>
        <dbReference type="EMBL" id="KAH6598924.1"/>
    </source>
</evidence>
<dbReference type="InterPro" id="IPR025875">
    <property type="entry name" value="Leu-rich_rpt_4"/>
</dbReference>
<keyword evidence="8" id="KW-0206">Cytoskeleton</keyword>
<dbReference type="PANTHER" id="PTHR15454:SF73">
    <property type="entry name" value="DYNEIN AXONEMAL LIGHT CHAIN 1"/>
    <property type="match status" value="1"/>
</dbReference>
<dbReference type="Proteomes" id="UP001648503">
    <property type="component" value="Unassembled WGS sequence"/>
</dbReference>
<keyword evidence="4" id="KW-0493">Microtubule</keyword>
<organism evidence="12 13">
    <name type="scientific">Batrachochytrium salamandrivorans</name>
    <dbReference type="NCBI Taxonomy" id="1357716"/>
    <lineage>
        <taxon>Eukaryota</taxon>
        <taxon>Fungi</taxon>
        <taxon>Fungi incertae sedis</taxon>
        <taxon>Chytridiomycota</taxon>
        <taxon>Chytridiomycota incertae sedis</taxon>
        <taxon>Chytridiomycetes</taxon>
        <taxon>Rhizophydiales</taxon>
        <taxon>Rhizophydiales incertae sedis</taxon>
        <taxon>Batrachochytrium</taxon>
    </lineage>
</organism>
<evidence type="ECO:0000256" key="8">
    <source>
        <dbReference type="ARBA" id="ARBA00023212"/>
    </source>
</evidence>
<reference evidence="12 13" key="1">
    <citation type="submission" date="2021-02" db="EMBL/GenBank/DDBJ databases">
        <title>Variation within the Batrachochytrium salamandrivorans European outbreak.</title>
        <authorList>
            <person name="Kelly M."/>
            <person name="Pasmans F."/>
            <person name="Shea T.P."/>
            <person name="Munoz J.F."/>
            <person name="Carranza S."/>
            <person name="Cuomo C.A."/>
            <person name="Martel A."/>
        </authorList>
    </citation>
    <scope>NUCLEOTIDE SEQUENCE [LARGE SCALE GENOMIC DNA]</scope>
    <source>
        <strain evidence="12 13">AMFP18/2</strain>
    </source>
</reference>
<evidence type="ECO:0000256" key="5">
    <source>
        <dbReference type="ARBA" id="ARBA00022737"/>
    </source>
</evidence>
<accession>A0ABQ8FIP3</accession>
<dbReference type="InterPro" id="IPR032675">
    <property type="entry name" value="LRR_dom_sf"/>
</dbReference>
<keyword evidence="7" id="KW-0505">Motor protein</keyword>
<evidence type="ECO:0000256" key="10">
    <source>
        <dbReference type="ARBA" id="ARBA00049659"/>
    </source>
</evidence>
<comment type="subcellular location">
    <subcellularLocation>
        <location evidence="1">Cytoplasm</location>
        <location evidence="1">Cytoskeleton</location>
        <location evidence="1">Cilium axoneme</location>
    </subcellularLocation>
</comment>